<keyword evidence="3" id="KW-1185">Reference proteome</keyword>
<dbReference type="OrthoDB" id="3213819at2"/>
<protein>
    <submittedName>
        <fullName evidence="2">DUF3515 domain-containing protein</fullName>
    </submittedName>
</protein>
<reference evidence="2 3" key="1">
    <citation type="submission" date="2018-08" db="EMBL/GenBank/DDBJ databases">
        <title>Isolation, diversity and antifungal activity of Actinobacteria from wheat.</title>
        <authorList>
            <person name="Han C."/>
        </authorList>
    </citation>
    <scope>NUCLEOTIDE SEQUENCE [LARGE SCALE GENOMIC DNA]</scope>
    <source>
        <strain evidence="2 3">NEAU-YY421</strain>
    </source>
</reference>
<dbReference type="EMBL" id="QUAK01000033">
    <property type="protein sequence ID" value="RFU87401.1"/>
    <property type="molecule type" value="Genomic_DNA"/>
</dbReference>
<dbReference type="InterPro" id="IPR021903">
    <property type="entry name" value="DUF3515"/>
</dbReference>
<gene>
    <name evidence="2" type="ORF">DY218_07160</name>
</gene>
<evidence type="ECO:0000256" key="1">
    <source>
        <dbReference type="SAM" id="SignalP"/>
    </source>
</evidence>
<evidence type="ECO:0000313" key="2">
    <source>
        <dbReference type="EMBL" id="RFU87401.1"/>
    </source>
</evidence>
<dbReference type="Pfam" id="PF12028">
    <property type="entry name" value="DUF3515"/>
    <property type="match status" value="1"/>
</dbReference>
<evidence type="ECO:0000313" key="3">
    <source>
        <dbReference type="Proteomes" id="UP000263094"/>
    </source>
</evidence>
<dbReference type="PROSITE" id="PS51257">
    <property type="entry name" value="PROKAR_LIPOPROTEIN"/>
    <property type="match status" value="1"/>
</dbReference>
<dbReference type="Proteomes" id="UP000263094">
    <property type="component" value="Unassembled WGS sequence"/>
</dbReference>
<accession>A0A372M949</accession>
<proteinExistence type="predicted"/>
<sequence length="161" mass="17061">MNFFRHRLACLPVLGLLCATAGCSSTDDTASAAVPTPASSVTKLCRSLDGQLPQRVSGLDREDPEPRSALTAGWGDSAIILRCGVERPSRMADPEADGVEVDGVGWLLEQQDDGSFTFTTTLRKAYVEITLDKKRAEDGGLGPLTEFAAPVRKTVPKGIAG</sequence>
<feature type="signal peptide" evidence="1">
    <location>
        <begin position="1"/>
        <end position="21"/>
    </location>
</feature>
<organism evidence="2 3">
    <name type="scientific">Streptomyces triticagri</name>
    <dbReference type="NCBI Taxonomy" id="2293568"/>
    <lineage>
        <taxon>Bacteria</taxon>
        <taxon>Bacillati</taxon>
        <taxon>Actinomycetota</taxon>
        <taxon>Actinomycetes</taxon>
        <taxon>Kitasatosporales</taxon>
        <taxon>Streptomycetaceae</taxon>
        <taxon>Streptomyces</taxon>
    </lineage>
</organism>
<feature type="chain" id="PRO_5039598778" evidence="1">
    <location>
        <begin position="22"/>
        <end position="161"/>
    </location>
</feature>
<dbReference type="RefSeq" id="WP_128555066.1">
    <property type="nucleotide sequence ID" value="NZ_QUAK01000033.1"/>
</dbReference>
<keyword evidence="1" id="KW-0732">Signal</keyword>
<comment type="caution">
    <text evidence="2">The sequence shown here is derived from an EMBL/GenBank/DDBJ whole genome shotgun (WGS) entry which is preliminary data.</text>
</comment>
<dbReference type="AlphaFoldDB" id="A0A372M949"/>
<name>A0A372M949_9ACTN</name>